<reference evidence="1" key="1">
    <citation type="submission" date="2020-08" db="EMBL/GenBank/DDBJ databases">
        <title>Multicomponent nature underlies the extraordinary mechanical properties of spider dragline silk.</title>
        <authorList>
            <person name="Kono N."/>
            <person name="Nakamura H."/>
            <person name="Mori M."/>
            <person name="Yoshida Y."/>
            <person name="Ohtoshi R."/>
            <person name="Malay A.D."/>
            <person name="Moran D.A.P."/>
            <person name="Tomita M."/>
            <person name="Numata K."/>
            <person name="Arakawa K."/>
        </authorList>
    </citation>
    <scope>NUCLEOTIDE SEQUENCE</scope>
</reference>
<dbReference type="AlphaFoldDB" id="A0A8X6MES1"/>
<dbReference type="EMBL" id="BMAV01025951">
    <property type="protein sequence ID" value="GFS46119.1"/>
    <property type="molecule type" value="Genomic_DNA"/>
</dbReference>
<organism evidence="1 2">
    <name type="scientific">Trichonephila inaurata madagascariensis</name>
    <dbReference type="NCBI Taxonomy" id="2747483"/>
    <lineage>
        <taxon>Eukaryota</taxon>
        <taxon>Metazoa</taxon>
        <taxon>Ecdysozoa</taxon>
        <taxon>Arthropoda</taxon>
        <taxon>Chelicerata</taxon>
        <taxon>Arachnida</taxon>
        <taxon>Araneae</taxon>
        <taxon>Araneomorphae</taxon>
        <taxon>Entelegynae</taxon>
        <taxon>Araneoidea</taxon>
        <taxon>Nephilidae</taxon>
        <taxon>Trichonephila</taxon>
        <taxon>Trichonephila inaurata</taxon>
    </lineage>
</organism>
<sequence>MSDVPERLREGCIWGFPHLDFWEPLWNPTFTKTCWARPLDAILEMSGKCFVLVFVTCRFEDVRIIRIFPLVREK</sequence>
<proteinExistence type="predicted"/>
<dbReference type="OrthoDB" id="10356166at2759"/>
<comment type="caution">
    <text evidence="1">The sequence shown here is derived from an EMBL/GenBank/DDBJ whole genome shotgun (WGS) entry which is preliminary data.</text>
</comment>
<evidence type="ECO:0000313" key="1">
    <source>
        <dbReference type="EMBL" id="GFS46119.1"/>
    </source>
</evidence>
<gene>
    <name evidence="1" type="ORF">TNIN_458491</name>
</gene>
<evidence type="ECO:0000313" key="2">
    <source>
        <dbReference type="Proteomes" id="UP000886998"/>
    </source>
</evidence>
<name>A0A8X6MES1_9ARAC</name>
<protein>
    <submittedName>
        <fullName evidence="1">Uncharacterized protein</fullName>
    </submittedName>
</protein>
<dbReference type="Proteomes" id="UP000886998">
    <property type="component" value="Unassembled WGS sequence"/>
</dbReference>
<keyword evidence="2" id="KW-1185">Reference proteome</keyword>
<accession>A0A8X6MES1</accession>